<dbReference type="PANTHER" id="PTHR24104:SF25">
    <property type="entry name" value="PROTEIN LIN-41"/>
    <property type="match status" value="1"/>
</dbReference>
<dbReference type="GO" id="GO:0008270">
    <property type="term" value="F:zinc ion binding"/>
    <property type="evidence" value="ECO:0007669"/>
    <property type="project" value="UniProtKB-KW"/>
</dbReference>
<dbReference type="PANTHER" id="PTHR24104">
    <property type="entry name" value="E3 UBIQUITIN-PROTEIN LIGASE NHLRC1-RELATED"/>
    <property type="match status" value="1"/>
</dbReference>
<gene>
    <name evidence="4" type="ORF">PoB_003358300</name>
</gene>
<dbReference type="AlphaFoldDB" id="A0AAV4AKL8"/>
<feature type="compositionally biased region" description="Basic and acidic residues" evidence="3">
    <location>
        <begin position="417"/>
        <end position="426"/>
    </location>
</feature>
<keyword evidence="5" id="KW-1185">Reference proteome</keyword>
<dbReference type="EMBL" id="BLXT01003833">
    <property type="protein sequence ID" value="GFO07078.1"/>
    <property type="molecule type" value="Genomic_DNA"/>
</dbReference>
<keyword evidence="1" id="KW-0677">Repeat</keyword>
<dbReference type="Proteomes" id="UP000735302">
    <property type="component" value="Unassembled WGS sequence"/>
</dbReference>
<feature type="region of interest" description="Disordered" evidence="3">
    <location>
        <begin position="334"/>
        <end position="392"/>
    </location>
</feature>
<sequence length="894" mass="97689">MELKKDLQVLLQDSYVVINELHRTADMTVVKKDLLRQSNLAKDRLKGLGNHFHEIVNSFETRAAAMVDKITTCKMETLDTHSNELMQCLEYLSKMCVIAEDLLKLQDFSSNTQDFAPKLKQELANGLKDCKELQLIDYNMFTSVDLDIDTSWLFQTPLVNIISKSPQNNLESKLCSLGFKQVQSLKDETPQVGKQQAQLESGFNSTPPFPSQTFSSSGNSMLSTLSTIPEIVEEELPSYNIVNFNTDKIKKRHSITKQGVTVSGSDCGTGLVERGQGLRPPGTSSILSITSASSFPTSAHAVVKDEISSPSSLPAKCKPHFTIKLPTAVALPVKGQSQSLGSESSSRSGQNEWSMDKVGPDMIVASSLSDPNGLESRKKTAPQGAHSFTNKQSLFSSQDVSVISISGESQYNSTPTDFDHSGKDSARLSSNLPVLQTPPKNVASKEDSTLNVSEKVQRLSLKQMSPIGSNENAGPDSQSLHKSPCVTTVIPIMGPQGDSNLKKTKTVKSQLIGSYEKELSRKESTERVNVDRSGLSQTEVSINNLQIYSPAEPLPFVLPAYSMRLHDSRARPVDMQFNVESVLSWNRFGLAEVKAVFVENITGGTSTHFEFPIGCCLLRNGHLVVADTGTNTVKVMYGNDLKRTIGKYDGIKFVRPAALVADTYDNIYVKDDLCVQIFSSEGRLLKSIGTAVFKSPYGLALADTPGTGPALFVLDALHGNPKVYCYLIREDKLVTCSYEPLLRHRTPNSKLRFFAVHNGVMLASDLGASTMYLSTIDGQTIRIFGNLGNGPGEFVEPSGVVADAGGNWLVGDSKNNRVQIFNNRGDFMAMINFSTPIRRPSGLHLSSDGHLHLTLQTARPDVWLGLLHTPAHPFSSTTQLRSGTVPDTPHMSRS</sequence>
<evidence type="ECO:0000256" key="1">
    <source>
        <dbReference type="ARBA" id="ARBA00022737"/>
    </source>
</evidence>
<comment type="caution">
    <text evidence="4">The sequence shown here is derived from an EMBL/GenBank/DDBJ whole genome shotgun (WGS) entry which is preliminary data.</text>
</comment>
<dbReference type="Pfam" id="PF01436">
    <property type="entry name" value="NHL"/>
    <property type="match status" value="1"/>
</dbReference>
<protein>
    <submittedName>
        <fullName evidence="4">Tripartite motif-containing protein 3-like</fullName>
    </submittedName>
</protein>
<evidence type="ECO:0000313" key="5">
    <source>
        <dbReference type="Proteomes" id="UP000735302"/>
    </source>
</evidence>
<feature type="region of interest" description="Disordered" evidence="3">
    <location>
        <begin position="408"/>
        <end position="451"/>
    </location>
</feature>
<name>A0AAV4AKL8_9GAST</name>
<dbReference type="InterPro" id="IPR001258">
    <property type="entry name" value="NHL_repeat"/>
</dbReference>
<evidence type="ECO:0000256" key="2">
    <source>
        <dbReference type="PROSITE-ProRule" id="PRU00504"/>
    </source>
</evidence>
<reference evidence="4 5" key="1">
    <citation type="journal article" date="2021" name="Elife">
        <title>Chloroplast acquisition without the gene transfer in kleptoplastic sea slugs, Plakobranchus ocellatus.</title>
        <authorList>
            <person name="Maeda T."/>
            <person name="Takahashi S."/>
            <person name="Yoshida T."/>
            <person name="Shimamura S."/>
            <person name="Takaki Y."/>
            <person name="Nagai Y."/>
            <person name="Toyoda A."/>
            <person name="Suzuki Y."/>
            <person name="Arimoto A."/>
            <person name="Ishii H."/>
            <person name="Satoh N."/>
            <person name="Nishiyama T."/>
            <person name="Hasebe M."/>
            <person name="Maruyama T."/>
            <person name="Minagawa J."/>
            <person name="Obokata J."/>
            <person name="Shigenobu S."/>
        </authorList>
    </citation>
    <scope>NUCLEOTIDE SEQUENCE [LARGE SCALE GENOMIC DNA]</scope>
</reference>
<dbReference type="PROSITE" id="PS51125">
    <property type="entry name" value="NHL"/>
    <property type="match status" value="1"/>
</dbReference>
<dbReference type="SUPFAM" id="SSF101898">
    <property type="entry name" value="NHL repeat"/>
    <property type="match status" value="1"/>
</dbReference>
<feature type="region of interest" description="Disordered" evidence="3">
    <location>
        <begin position="875"/>
        <end position="894"/>
    </location>
</feature>
<dbReference type="InterPro" id="IPR050952">
    <property type="entry name" value="TRIM-NHL_E3_ligases"/>
</dbReference>
<evidence type="ECO:0000256" key="3">
    <source>
        <dbReference type="SAM" id="MobiDB-lite"/>
    </source>
</evidence>
<accession>A0AAV4AKL8</accession>
<evidence type="ECO:0000313" key="4">
    <source>
        <dbReference type="EMBL" id="GFO07078.1"/>
    </source>
</evidence>
<organism evidence="4 5">
    <name type="scientific">Plakobranchus ocellatus</name>
    <dbReference type="NCBI Taxonomy" id="259542"/>
    <lineage>
        <taxon>Eukaryota</taxon>
        <taxon>Metazoa</taxon>
        <taxon>Spiralia</taxon>
        <taxon>Lophotrochozoa</taxon>
        <taxon>Mollusca</taxon>
        <taxon>Gastropoda</taxon>
        <taxon>Heterobranchia</taxon>
        <taxon>Euthyneura</taxon>
        <taxon>Panpulmonata</taxon>
        <taxon>Sacoglossa</taxon>
        <taxon>Placobranchoidea</taxon>
        <taxon>Plakobranchidae</taxon>
        <taxon>Plakobranchus</taxon>
    </lineage>
</organism>
<feature type="compositionally biased region" description="Low complexity" evidence="3">
    <location>
        <begin position="335"/>
        <end position="350"/>
    </location>
</feature>
<dbReference type="InterPro" id="IPR011042">
    <property type="entry name" value="6-blade_b-propeller_TolB-like"/>
</dbReference>
<feature type="repeat" description="NHL" evidence="2">
    <location>
        <begin position="781"/>
        <end position="824"/>
    </location>
</feature>
<proteinExistence type="predicted"/>
<dbReference type="Gene3D" id="2.120.10.30">
    <property type="entry name" value="TolB, C-terminal domain"/>
    <property type="match status" value="2"/>
</dbReference>